<name>S5SVF0_9CORY</name>
<feature type="transmembrane region" description="Helical" evidence="1">
    <location>
        <begin position="39"/>
        <end position="57"/>
    </location>
</feature>
<feature type="transmembrane region" description="Helical" evidence="1">
    <location>
        <begin position="12"/>
        <end position="33"/>
    </location>
</feature>
<protein>
    <recommendedName>
        <fullName evidence="4">PH domain-containing protein</fullName>
    </recommendedName>
</protein>
<keyword evidence="1" id="KW-0472">Membrane</keyword>
<evidence type="ECO:0000256" key="1">
    <source>
        <dbReference type="SAM" id="Phobius"/>
    </source>
</evidence>
<dbReference type="Proteomes" id="UP000015388">
    <property type="component" value="Chromosome"/>
</dbReference>
<sequence>MDTTYGNRIPPSYRWAVTMLVLVPLAFLGWAAAAGLVSPTSAFLVMLLGVGFVAAYWKAGTTVSIRGGVIHLRLFPLWGTRVRFEQIQTVAVEPIAPLGREWGNRGSLRRDGEIFVDAGHSTTCLAVYLLDGSVIRLGMSSPEHAHALVATLSTKVQP</sequence>
<dbReference type="STRING" id="1224163.B841_08605"/>
<keyword evidence="3" id="KW-1185">Reference proteome</keyword>
<dbReference type="PATRIC" id="fig|1224163.3.peg.1729"/>
<dbReference type="HOGENOM" id="CLU_1666458_0_0_11"/>
<accession>S5SVF0</accession>
<proteinExistence type="predicted"/>
<keyword evidence="1" id="KW-0812">Transmembrane</keyword>
<dbReference type="EMBL" id="CP003924">
    <property type="protein sequence ID" value="AGS35194.1"/>
    <property type="molecule type" value="Genomic_DNA"/>
</dbReference>
<evidence type="ECO:0000313" key="2">
    <source>
        <dbReference type="EMBL" id="AGS35194.1"/>
    </source>
</evidence>
<dbReference type="OrthoDB" id="4775076at2"/>
<reference evidence="2 3" key="1">
    <citation type="submission" date="2012-11" db="EMBL/GenBank/DDBJ databases">
        <title>The complete genome sequence of Corynebacterium maris Coryn-1 (=DSM 45190).</title>
        <authorList>
            <person name="Schaffert L."/>
            <person name="Albersmeier A."/>
            <person name="Kalinowski J."/>
            <person name="Ruckert C."/>
        </authorList>
    </citation>
    <scope>NUCLEOTIDE SEQUENCE [LARGE SCALE GENOMIC DNA]</scope>
    <source>
        <strain evidence="3">Coryn-1</strain>
    </source>
</reference>
<evidence type="ECO:0008006" key="4">
    <source>
        <dbReference type="Google" id="ProtNLM"/>
    </source>
</evidence>
<dbReference type="AlphaFoldDB" id="S5SVF0"/>
<gene>
    <name evidence="2" type="ORF">B841_08605</name>
</gene>
<dbReference type="KEGG" id="cmd:B841_08605"/>
<organism evidence="2 3">
    <name type="scientific">Corynebacterium maris DSM 45190</name>
    <dbReference type="NCBI Taxonomy" id="1224163"/>
    <lineage>
        <taxon>Bacteria</taxon>
        <taxon>Bacillati</taxon>
        <taxon>Actinomycetota</taxon>
        <taxon>Actinomycetes</taxon>
        <taxon>Mycobacteriales</taxon>
        <taxon>Corynebacteriaceae</taxon>
        <taxon>Corynebacterium</taxon>
    </lineage>
</organism>
<evidence type="ECO:0000313" key="3">
    <source>
        <dbReference type="Proteomes" id="UP000015388"/>
    </source>
</evidence>
<dbReference type="RefSeq" id="WP_020935127.1">
    <property type="nucleotide sequence ID" value="NC_021915.1"/>
</dbReference>
<keyword evidence="1" id="KW-1133">Transmembrane helix</keyword>